<dbReference type="KEGG" id="rch:RUM_15460"/>
<dbReference type="EMBL" id="FP929052">
    <property type="protein sequence ID" value="CBL17639.1"/>
    <property type="molecule type" value="Genomic_DNA"/>
</dbReference>
<evidence type="ECO:0000313" key="1">
    <source>
        <dbReference type="EMBL" id="CBL17639.1"/>
    </source>
</evidence>
<gene>
    <name evidence="1" type="ordered locus">RUM_15460</name>
</gene>
<accession>D4LDE4</accession>
<dbReference type="InterPro" id="IPR025374">
    <property type="entry name" value="DUF4364"/>
</dbReference>
<dbReference type="Proteomes" id="UP000007054">
    <property type="component" value="Chromosome"/>
</dbReference>
<reference evidence="1" key="1">
    <citation type="submission" date="2010-03" db="EMBL/GenBank/DDBJ databases">
        <title>The genome sequence of Ruminococcus sp. 18P13.</title>
        <authorList>
            <consortium name="metaHIT consortium -- http://www.metahit.eu/"/>
            <person name="Pajon A."/>
            <person name="Turner K."/>
            <person name="Parkhill J."/>
            <person name="Bernalier A."/>
        </authorList>
    </citation>
    <scope>NUCLEOTIDE SEQUENCE [LARGE SCALE GENOMIC DNA]</scope>
    <source>
        <strain evidence="1">Type strain: 18P13</strain>
    </source>
</reference>
<reference evidence="1" key="2">
    <citation type="submission" date="2010-03" db="EMBL/GenBank/DDBJ databases">
        <authorList>
            <person name="Pajon A."/>
        </authorList>
    </citation>
    <scope>NUCLEOTIDE SEQUENCE</scope>
    <source>
        <strain evidence="1">Type strain: 18P13</strain>
    </source>
</reference>
<dbReference type="PATRIC" id="fig|213810.4.peg.1444"/>
<dbReference type="RefSeq" id="WP_015558545.1">
    <property type="nucleotide sequence ID" value="NC_021039.1"/>
</dbReference>
<dbReference type="Pfam" id="PF14277">
    <property type="entry name" value="DUF4364"/>
    <property type="match status" value="1"/>
</dbReference>
<proteinExistence type="predicted"/>
<organism evidence="1 2">
    <name type="scientific">Ruminococcus champanellensis (strain DSM 18848 / JCM 17042 / KCTC 15320 / 18P13)</name>
    <dbReference type="NCBI Taxonomy" id="213810"/>
    <lineage>
        <taxon>Bacteria</taxon>
        <taxon>Bacillati</taxon>
        <taxon>Bacillota</taxon>
        <taxon>Clostridia</taxon>
        <taxon>Eubacteriales</taxon>
        <taxon>Oscillospiraceae</taxon>
        <taxon>Ruminococcus</taxon>
    </lineage>
</organism>
<protein>
    <recommendedName>
        <fullName evidence="3">DUF4364 domain-containing protein</fullName>
    </recommendedName>
</protein>
<dbReference type="STRING" id="213810.RUM_15460"/>
<sequence length="193" mass="22457">MEHNTADLTNIELNDLHLINILLCYLLYRIKEPVTPDALYDIAVSTGIINYFYYQDSLDFLTKNGSLELKPDKKGKACYMLTPQGELCALRLKQYVPKIFRDKLVLAALRYIARQKYENEVRITYEPMDKGYYVHLRCLDTGDDLLDMKMFAPDLRQAKLLGERIMKNPLGFYGKILDIALQNEEEPYDLSDN</sequence>
<dbReference type="HOGENOM" id="CLU_103675_0_0_9"/>
<keyword evidence="2" id="KW-1185">Reference proteome</keyword>
<dbReference type="AlphaFoldDB" id="D4LDE4"/>
<evidence type="ECO:0008006" key="3">
    <source>
        <dbReference type="Google" id="ProtNLM"/>
    </source>
</evidence>
<name>D4LDE4_RUMC1</name>
<evidence type="ECO:0000313" key="2">
    <source>
        <dbReference type="Proteomes" id="UP000007054"/>
    </source>
</evidence>
<dbReference type="GeneID" id="83156264"/>
<dbReference type="BioCyc" id="RCHA213810:RUM_RS07530-MONOMER"/>